<feature type="region of interest" description="Disordered" evidence="1">
    <location>
        <begin position="34"/>
        <end position="53"/>
    </location>
</feature>
<evidence type="ECO:0000313" key="2">
    <source>
        <dbReference type="EMBL" id="MER6906729.1"/>
    </source>
</evidence>
<gene>
    <name evidence="2" type="ORF">ABT322_23915</name>
</gene>
<accession>A0ABV1VJR2</accession>
<reference evidence="2 3" key="1">
    <citation type="submission" date="2024-06" db="EMBL/GenBank/DDBJ databases">
        <title>The Natural Products Discovery Center: Release of the First 8490 Sequenced Strains for Exploring Actinobacteria Biosynthetic Diversity.</title>
        <authorList>
            <person name="Kalkreuter E."/>
            <person name="Kautsar S.A."/>
            <person name="Yang D."/>
            <person name="Bader C.D."/>
            <person name="Teijaro C.N."/>
            <person name="Fluegel L."/>
            <person name="Davis C.M."/>
            <person name="Simpson J.R."/>
            <person name="Lauterbach L."/>
            <person name="Steele A.D."/>
            <person name="Gui C."/>
            <person name="Meng S."/>
            <person name="Li G."/>
            <person name="Viehrig K."/>
            <person name="Ye F."/>
            <person name="Su P."/>
            <person name="Kiefer A.F."/>
            <person name="Nichols A."/>
            <person name="Cepeda A.J."/>
            <person name="Yan W."/>
            <person name="Fan B."/>
            <person name="Jiang Y."/>
            <person name="Adhikari A."/>
            <person name="Zheng C.-J."/>
            <person name="Schuster L."/>
            <person name="Cowan T.M."/>
            <person name="Smanski M.J."/>
            <person name="Chevrette M.G."/>
            <person name="De Carvalho L.P.S."/>
            <person name="Shen B."/>
        </authorList>
    </citation>
    <scope>NUCLEOTIDE SEQUENCE [LARGE SCALE GENOMIC DNA]</scope>
    <source>
        <strain evidence="2 3">NPDC000632</strain>
    </source>
</reference>
<dbReference type="EMBL" id="JBEPCV010000024">
    <property type="protein sequence ID" value="MER6906729.1"/>
    <property type="molecule type" value="Genomic_DNA"/>
</dbReference>
<dbReference type="Proteomes" id="UP001490330">
    <property type="component" value="Unassembled WGS sequence"/>
</dbReference>
<name>A0ABV1VJR2_9ACTN</name>
<dbReference type="InterPro" id="IPR058119">
    <property type="entry name" value="SCO0607-like"/>
</dbReference>
<keyword evidence="3" id="KW-1185">Reference proteome</keyword>
<comment type="caution">
    <text evidence="2">The sequence shown here is derived from an EMBL/GenBank/DDBJ whole genome shotgun (WGS) entry which is preliminary data.</text>
</comment>
<sequence length="84" mass="9027">MAALVLTGCSLEYREDICSGGEYPVTSVGGTGSACVSDGEQPPEGYTRYPEGKVPRQVDDKWDVYWRTHMIDENGAVVDAPEGG</sequence>
<evidence type="ECO:0008006" key="4">
    <source>
        <dbReference type="Google" id="ProtNLM"/>
    </source>
</evidence>
<evidence type="ECO:0000256" key="1">
    <source>
        <dbReference type="SAM" id="MobiDB-lite"/>
    </source>
</evidence>
<proteinExistence type="predicted"/>
<protein>
    <recommendedName>
        <fullName evidence="4">Lipoprotein</fullName>
    </recommendedName>
</protein>
<evidence type="ECO:0000313" key="3">
    <source>
        <dbReference type="Proteomes" id="UP001490330"/>
    </source>
</evidence>
<organism evidence="2 3">
    <name type="scientific">Streptomyces flaveolus</name>
    <dbReference type="NCBI Taxonomy" id="67297"/>
    <lineage>
        <taxon>Bacteria</taxon>
        <taxon>Bacillati</taxon>
        <taxon>Actinomycetota</taxon>
        <taxon>Actinomycetes</taxon>
        <taxon>Kitasatosporales</taxon>
        <taxon>Streptomycetaceae</taxon>
        <taxon>Streptomyces</taxon>
    </lineage>
</organism>
<dbReference type="NCBIfam" id="NF046120">
    <property type="entry name" value="lipo_SCO0607"/>
    <property type="match status" value="1"/>
</dbReference>